<dbReference type="InterPro" id="IPR045110">
    <property type="entry name" value="XMAP215"/>
</dbReference>
<sequence length="639" mass="70652">MYINRSNAIFFVECLEEMSLMIGDHSLRVCGATPAVALKEIAKQIADRDNSVRNAALNAVVQAYFQAGEKIYRMVGALAEKDMSMLEERIKRAQKTRPAVGDATICMDNRGAVPNLASPTSDLNATRSVTHRSGGGGKTRPQSAIFPSHQSPTSPNAHAREEKHMSPPPGVGKKVSRFGELGDFKLGPIEMRRDKLYPDLAEVPDLGMDMSMSMEVQTATKHFLGAGNGGSFAAGTATTLTSKTAAISSGTATVNSLLRDMSSSDAETCRAALCGMLMIVRSRESHRDVLPLCTLTLFREFGNGAIIEGDKRSQTLMDIVMRLLWKIFQAMPNMISRYDCDPILREIDLYYRTFPRNYWADKEKKDRLPIKTVLTLLTTLCKERLSSVLTCLRQHPEYRSTEMGRIIEKFEKERQKKFSAGDANVGMDDGSRTLSRAAHNELTRIFQKIGDKEESNEGLRLLHAFRERHPEADLEPFLVKSSIFFKQYIEDGLGKLDEEKRLTSCEQAGAMSGDDLLSPLDPSLAEGGDVEDPALYFAKIKNLRARLGLKSSPLAENGASSANNDSPTDEQRGVNSGRRSNSSSDKSESAGGLSRESPGDENREILAPMTREEPVQPTVPENIDSIMRRFQLIKRGELK</sequence>
<evidence type="ECO:0000256" key="1">
    <source>
        <dbReference type="SAM" id="MobiDB-lite"/>
    </source>
</evidence>
<dbReference type="Gene3D" id="1.25.10.10">
    <property type="entry name" value="Leucine-rich Repeat Variant"/>
    <property type="match status" value="1"/>
</dbReference>
<dbReference type="EMBL" id="OA883882">
    <property type="protein sequence ID" value="CAD7279898.1"/>
    <property type="molecule type" value="Genomic_DNA"/>
</dbReference>
<feature type="compositionally biased region" description="Low complexity" evidence="1">
    <location>
        <begin position="573"/>
        <end position="594"/>
    </location>
</feature>
<feature type="region of interest" description="Disordered" evidence="1">
    <location>
        <begin position="111"/>
        <end position="177"/>
    </location>
</feature>
<organism evidence="2">
    <name type="scientific">Notodromas monacha</name>
    <dbReference type="NCBI Taxonomy" id="399045"/>
    <lineage>
        <taxon>Eukaryota</taxon>
        <taxon>Metazoa</taxon>
        <taxon>Ecdysozoa</taxon>
        <taxon>Arthropoda</taxon>
        <taxon>Crustacea</taxon>
        <taxon>Oligostraca</taxon>
        <taxon>Ostracoda</taxon>
        <taxon>Podocopa</taxon>
        <taxon>Podocopida</taxon>
        <taxon>Cypridocopina</taxon>
        <taxon>Cypridoidea</taxon>
        <taxon>Cyprididae</taxon>
        <taxon>Notodromas</taxon>
    </lineage>
</organism>
<feature type="compositionally biased region" description="Polar residues" evidence="1">
    <location>
        <begin position="117"/>
        <end position="128"/>
    </location>
</feature>
<evidence type="ECO:0008006" key="4">
    <source>
        <dbReference type="Google" id="ProtNLM"/>
    </source>
</evidence>
<dbReference type="GO" id="GO:0030951">
    <property type="term" value="P:establishment or maintenance of microtubule cytoskeleton polarity"/>
    <property type="evidence" value="ECO:0007669"/>
    <property type="project" value="InterPro"/>
</dbReference>
<name>A0A7R9GES7_9CRUS</name>
<accession>A0A7R9GES7</accession>
<protein>
    <recommendedName>
        <fullName evidence="4">Cytoskeleton-associated protein 5</fullName>
    </recommendedName>
</protein>
<dbReference type="PANTHER" id="PTHR12609">
    <property type="entry name" value="MICROTUBULE ASSOCIATED PROTEIN XMAP215"/>
    <property type="match status" value="1"/>
</dbReference>
<reference evidence="2" key="1">
    <citation type="submission" date="2020-11" db="EMBL/GenBank/DDBJ databases">
        <authorList>
            <person name="Tran Van P."/>
        </authorList>
    </citation>
    <scope>NUCLEOTIDE SEQUENCE</scope>
</reference>
<dbReference type="GO" id="GO:0007051">
    <property type="term" value="P:spindle organization"/>
    <property type="evidence" value="ECO:0007669"/>
    <property type="project" value="InterPro"/>
</dbReference>
<dbReference type="Proteomes" id="UP000678499">
    <property type="component" value="Unassembled WGS sequence"/>
</dbReference>
<dbReference type="InterPro" id="IPR011989">
    <property type="entry name" value="ARM-like"/>
</dbReference>
<dbReference type="AlphaFoldDB" id="A0A7R9GES7"/>
<feature type="region of interest" description="Disordered" evidence="1">
    <location>
        <begin position="554"/>
        <end position="624"/>
    </location>
</feature>
<proteinExistence type="predicted"/>
<gene>
    <name evidence="2" type="ORF">NMOB1V02_LOCUS7562</name>
</gene>
<feature type="compositionally biased region" description="Basic and acidic residues" evidence="1">
    <location>
        <begin position="597"/>
        <end position="614"/>
    </location>
</feature>
<dbReference type="GO" id="GO:0061863">
    <property type="term" value="F:microtubule plus end polymerase"/>
    <property type="evidence" value="ECO:0007669"/>
    <property type="project" value="InterPro"/>
</dbReference>
<keyword evidence="3" id="KW-1185">Reference proteome</keyword>
<evidence type="ECO:0000313" key="2">
    <source>
        <dbReference type="EMBL" id="CAD7279898.1"/>
    </source>
</evidence>
<dbReference type="GO" id="GO:0046785">
    <property type="term" value="P:microtubule polymerization"/>
    <property type="evidence" value="ECO:0007669"/>
    <property type="project" value="InterPro"/>
</dbReference>
<dbReference type="EMBL" id="CAJPEX010001845">
    <property type="protein sequence ID" value="CAG0920050.1"/>
    <property type="molecule type" value="Genomic_DNA"/>
</dbReference>
<dbReference type="OrthoDB" id="205662at2759"/>
<dbReference type="GO" id="GO:0051010">
    <property type="term" value="F:microtubule plus-end binding"/>
    <property type="evidence" value="ECO:0007669"/>
    <property type="project" value="InterPro"/>
</dbReference>
<evidence type="ECO:0000313" key="3">
    <source>
        <dbReference type="Proteomes" id="UP000678499"/>
    </source>
</evidence>